<evidence type="ECO:0000256" key="4">
    <source>
        <dbReference type="RuleBase" id="RU361262"/>
    </source>
</evidence>
<evidence type="ECO:0000313" key="6">
    <source>
        <dbReference type="EMBL" id="KAL3500282.1"/>
    </source>
</evidence>
<gene>
    <name evidence="6" type="ORF">ACH5RR_039375</name>
</gene>
<evidence type="ECO:0000256" key="2">
    <source>
        <dbReference type="ARBA" id="ARBA00023098"/>
    </source>
</evidence>
<feature type="short sequence motif" description="DGA/G" evidence="3">
    <location>
        <begin position="240"/>
        <end position="242"/>
    </location>
</feature>
<dbReference type="GO" id="GO:0016787">
    <property type="term" value="F:hydrolase activity"/>
    <property type="evidence" value="ECO:0007669"/>
    <property type="project" value="UniProtKB-UniRule"/>
</dbReference>
<feature type="short sequence motif" description="GXSXG" evidence="3">
    <location>
        <begin position="53"/>
        <end position="57"/>
    </location>
</feature>
<dbReference type="SUPFAM" id="SSF52151">
    <property type="entry name" value="FabD/lysophospholipase-like"/>
    <property type="match status" value="1"/>
</dbReference>
<name>A0ABD2Y369_9GENT</name>
<dbReference type="InterPro" id="IPR002641">
    <property type="entry name" value="PNPLA_dom"/>
</dbReference>
<dbReference type="EC" id="3.1.1.-" evidence="4"/>
<dbReference type="GO" id="GO:0016042">
    <property type="term" value="P:lipid catabolic process"/>
    <property type="evidence" value="ECO:0007669"/>
    <property type="project" value="UniProtKB-UniRule"/>
</dbReference>
<dbReference type="PROSITE" id="PS51635">
    <property type="entry name" value="PNPLA"/>
    <property type="match status" value="1"/>
</dbReference>
<keyword evidence="7" id="KW-1185">Reference proteome</keyword>
<keyword evidence="3 4" id="KW-0442">Lipid degradation</keyword>
<reference evidence="6 7" key="1">
    <citation type="submission" date="2024-11" db="EMBL/GenBank/DDBJ databases">
        <title>A near-complete genome assembly of Cinchona calisaya.</title>
        <authorList>
            <person name="Lian D.C."/>
            <person name="Zhao X.W."/>
            <person name="Wei L."/>
        </authorList>
    </citation>
    <scope>NUCLEOTIDE SEQUENCE [LARGE SCALE GENOMIC DNA]</scope>
    <source>
        <tissue evidence="6">Nenye</tissue>
    </source>
</reference>
<dbReference type="Gene3D" id="3.40.1090.10">
    <property type="entry name" value="Cytosolic phospholipase A2 catalytic domain"/>
    <property type="match status" value="1"/>
</dbReference>
<evidence type="ECO:0000259" key="5">
    <source>
        <dbReference type="PROSITE" id="PS51635"/>
    </source>
</evidence>
<feature type="active site" description="Nucleophile" evidence="3">
    <location>
        <position position="55"/>
    </location>
</feature>
<dbReference type="Pfam" id="PF01734">
    <property type="entry name" value="Patatin"/>
    <property type="match status" value="1"/>
</dbReference>
<sequence length="433" mass="48183">MASGAHAVTILSIDGGGVRGIIPATILEFLETELKNIDGRDARIADYFDIISGTSTGGLITAILTTPNDDHENRRPLFTAQEVVEFYLKESPYVFPQRLEKRLTTTALYEASNTNITIITTLFHWFRWAAEKLGLPKFLSKYLDRFEEAFLHPKYDGKYLHDKIKTMMGAKRLRDTLTNVVIPAYDVLRFQPRVFSTRNARIQNSTNFKLSDVCISTSAAPTYFPPYLFTHNYTKFSMVDGGLAANNPTVLAIREAVLDDCKKRIAISSEGNVDFSKFIVLSLGTGASSDKVDIWDPEDWGILAWLGAPSFSTTPIIEALMTANDEMVDVYMSLILRALGINPLKNYLRIQDEGLDRKDTSLDNSDPKHLQELVELGKGLLNKNVTMVNMETGDFGATASHPITNAEALKELAARLSAEKKSRQGKVITDLSV</sequence>
<keyword evidence="3 4" id="KW-0378">Hydrolase</keyword>
<protein>
    <recommendedName>
        <fullName evidence="4">Patatin</fullName>
        <ecNumber evidence="4">3.1.1.-</ecNumber>
    </recommendedName>
</protein>
<comment type="function">
    <text evidence="4">Lipolytic acyl hydrolase (LAH).</text>
</comment>
<feature type="domain" description="PNPLA" evidence="5">
    <location>
        <begin position="11"/>
        <end position="253"/>
    </location>
</feature>
<comment type="similarity">
    <text evidence="1 4">Belongs to the patatin family.</text>
</comment>
<dbReference type="PANTHER" id="PTHR32176">
    <property type="entry name" value="XYLOSE ISOMERASE"/>
    <property type="match status" value="1"/>
</dbReference>
<feature type="short sequence motif" description="GXGXXG" evidence="3">
    <location>
        <begin position="15"/>
        <end position="20"/>
    </location>
</feature>
<evidence type="ECO:0000256" key="3">
    <source>
        <dbReference type="PROSITE-ProRule" id="PRU01161"/>
    </source>
</evidence>
<comment type="caution">
    <text evidence="6">The sequence shown here is derived from an EMBL/GenBank/DDBJ whole genome shotgun (WGS) entry which is preliminary data.</text>
</comment>
<dbReference type="AlphaFoldDB" id="A0ABD2Y369"/>
<keyword evidence="2 3" id="KW-0443">Lipid metabolism</keyword>
<dbReference type="InterPro" id="IPR016035">
    <property type="entry name" value="Acyl_Trfase/lysoPLipase"/>
</dbReference>
<proteinExistence type="inferred from homology"/>
<organism evidence="6 7">
    <name type="scientific">Cinchona calisaya</name>
    <dbReference type="NCBI Taxonomy" id="153742"/>
    <lineage>
        <taxon>Eukaryota</taxon>
        <taxon>Viridiplantae</taxon>
        <taxon>Streptophyta</taxon>
        <taxon>Embryophyta</taxon>
        <taxon>Tracheophyta</taxon>
        <taxon>Spermatophyta</taxon>
        <taxon>Magnoliopsida</taxon>
        <taxon>eudicotyledons</taxon>
        <taxon>Gunneridae</taxon>
        <taxon>Pentapetalae</taxon>
        <taxon>asterids</taxon>
        <taxon>lamiids</taxon>
        <taxon>Gentianales</taxon>
        <taxon>Rubiaceae</taxon>
        <taxon>Cinchonoideae</taxon>
        <taxon>Cinchoneae</taxon>
        <taxon>Cinchona</taxon>
    </lineage>
</organism>
<evidence type="ECO:0000256" key="1">
    <source>
        <dbReference type="ARBA" id="ARBA00010240"/>
    </source>
</evidence>
<dbReference type="Proteomes" id="UP001630127">
    <property type="component" value="Unassembled WGS sequence"/>
</dbReference>
<feature type="active site" description="Proton acceptor" evidence="3">
    <location>
        <position position="240"/>
    </location>
</feature>
<evidence type="ECO:0000313" key="7">
    <source>
        <dbReference type="Proteomes" id="UP001630127"/>
    </source>
</evidence>
<comment type="domain">
    <text evidence="4">The nitrogen atoms of the two glycine residues in the GGXR motif define the oxyanion hole, and stabilize the oxyanion that forms during the nucleophilic attack by the catalytic serine during substrate cleavage.</text>
</comment>
<dbReference type="EMBL" id="JBJUIK010000016">
    <property type="protein sequence ID" value="KAL3500282.1"/>
    <property type="molecule type" value="Genomic_DNA"/>
</dbReference>
<dbReference type="PANTHER" id="PTHR32176:SF116">
    <property type="entry name" value="PATATIN"/>
    <property type="match status" value="1"/>
</dbReference>
<accession>A0ABD2Y369</accession>